<evidence type="ECO:0000313" key="5">
    <source>
        <dbReference type="Proteomes" id="UP000827092"/>
    </source>
</evidence>
<dbReference type="PANTHER" id="PTHR23310">
    <property type="entry name" value="ACYL-COA-BINDING PROTEIN, ACBP"/>
    <property type="match status" value="1"/>
</dbReference>
<dbReference type="PANTHER" id="PTHR23310:SF77">
    <property type="entry name" value="LD25952P"/>
    <property type="match status" value="1"/>
</dbReference>
<accession>A0AAV6U337</accession>
<dbReference type="GO" id="GO:0000062">
    <property type="term" value="F:fatty-acyl-CoA binding"/>
    <property type="evidence" value="ECO:0007669"/>
    <property type="project" value="InterPro"/>
</dbReference>
<dbReference type="Proteomes" id="UP000827092">
    <property type="component" value="Unassembled WGS sequence"/>
</dbReference>
<dbReference type="GO" id="GO:0005737">
    <property type="term" value="C:cytoplasm"/>
    <property type="evidence" value="ECO:0007669"/>
    <property type="project" value="TreeGrafter"/>
</dbReference>
<sequence length="280" mass="31295">MTTEEKFKSAVDVINSIPYDGTFEPSEEMMLKLYALEMQAKEGPCNIPKPYVWNVSARAKWSAWNDLGNMSNLTAMESYIEELTKVVETMSYNEKISKFMSLMGPFYELVSSDDADSQKDKTKSDEASAASTVLDSYHPPTILQIYNMSKKPQHSRSSSGSLSDISNFDLLSDLTGSESSPPNEKELSGHFKSKEVLKSHPSLTEKDILILAIINLQTSLEDILKKLDKLNSLAASANLRNLETTVENTQSGSWNLNFTGTAFALIWPVAVDLYFQAFRR</sequence>
<dbReference type="SUPFAM" id="SSF47027">
    <property type="entry name" value="Acyl-CoA binding protein"/>
    <property type="match status" value="1"/>
</dbReference>
<evidence type="ECO:0000256" key="1">
    <source>
        <dbReference type="ARBA" id="ARBA00023121"/>
    </source>
</evidence>
<protein>
    <recommendedName>
        <fullName evidence="3">ACB domain-containing protein</fullName>
    </recommendedName>
</protein>
<keyword evidence="5" id="KW-1185">Reference proteome</keyword>
<dbReference type="AlphaFoldDB" id="A0AAV6U337"/>
<dbReference type="EMBL" id="JAFNEN010000696">
    <property type="protein sequence ID" value="KAG8178446.1"/>
    <property type="molecule type" value="Genomic_DNA"/>
</dbReference>
<keyword evidence="2" id="KW-0175">Coiled coil</keyword>
<evidence type="ECO:0000259" key="3">
    <source>
        <dbReference type="PROSITE" id="PS51228"/>
    </source>
</evidence>
<dbReference type="GO" id="GO:0006631">
    <property type="term" value="P:fatty acid metabolic process"/>
    <property type="evidence" value="ECO:0007669"/>
    <property type="project" value="TreeGrafter"/>
</dbReference>
<organism evidence="4 5">
    <name type="scientific">Oedothorax gibbosus</name>
    <dbReference type="NCBI Taxonomy" id="931172"/>
    <lineage>
        <taxon>Eukaryota</taxon>
        <taxon>Metazoa</taxon>
        <taxon>Ecdysozoa</taxon>
        <taxon>Arthropoda</taxon>
        <taxon>Chelicerata</taxon>
        <taxon>Arachnida</taxon>
        <taxon>Araneae</taxon>
        <taxon>Araneomorphae</taxon>
        <taxon>Entelegynae</taxon>
        <taxon>Araneoidea</taxon>
        <taxon>Linyphiidae</taxon>
        <taxon>Erigoninae</taxon>
        <taxon>Oedothorax</taxon>
    </lineage>
</organism>
<gene>
    <name evidence="4" type="ORF">JTE90_016118</name>
</gene>
<keyword evidence="1" id="KW-0446">Lipid-binding</keyword>
<evidence type="ECO:0000313" key="4">
    <source>
        <dbReference type="EMBL" id="KAG8178446.1"/>
    </source>
</evidence>
<dbReference type="Gene3D" id="1.20.80.10">
    <property type="match status" value="1"/>
</dbReference>
<dbReference type="InterPro" id="IPR035984">
    <property type="entry name" value="Acyl-CoA-binding_sf"/>
</dbReference>
<dbReference type="PROSITE" id="PS51228">
    <property type="entry name" value="ACB_2"/>
    <property type="match status" value="1"/>
</dbReference>
<name>A0AAV6U337_9ARAC</name>
<comment type="caution">
    <text evidence="4">The sequence shown here is derived from an EMBL/GenBank/DDBJ whole genome shotgun (WGS) entry which is preliminary data.</text>
</comment>
<feature type="domain" description="ACB" evidence="3">
    <location>
        <begin position="3"/>
        <end position="92"/>
    </location>
</feature>
<dbReference type="PRINTS" id="PR00689">
    <property type="entry name" value="ACOABINDINGP"/>
</dbReference>
<dbReference type="InterPro" id="IPR000582">
    <property type="entry name" value="Acyl-CoA-binding_protein"/>
</dbReference>
<feature type="coiled-coil region" evidence="2">
    <location>
        <begin position="213"/>
        <end position="240"/>
    </location>
</feature>
<dbReference type="InterPro" id="IPR014352">
    <property type="entry name" value="FERM/acyl-CoA-bd_prot_sf"/>
</dbReference>
<evidence type="ECO:0000256" key="2">
    <source>
        <dbReference type="SAM" id="Coils"/>
    </source>
</evidence>
<reference evidence="4 5" key="1">
    <citation type="journal article" date="2022" name="Nat. Ecol. Evol.">
        <title>A masculinizing supergene underlies an exaggerated male reproductive morph in a spider.</title>
        <authorList>
            <person name="Hendrickx F."/>
            <person name="De Corte Z."/>
            <person name="Sonet G."/>
            <person name="Van Belleghem S.M."/>
            <person name="Kostlbacher S."/>
            <person name="Vangestel C."/>
        </authorList>
    </citation>
    <scope>NUCLEOTIDE SEQUENCE [LARGE SCALE GENOMIC DNA]</scope>
    <source>
        <strain evidence="4">W744_W776</strain>
    </source>
</reference>
<dbReference type="Pfam" id="PF00887">
    <property type="entry name" value="ACBP"/>
    <property type="match status" value="1"/>
</dbReference>
<proteinExistence type="predicted"/>